<dbReference type="Pfam" id="PF13635">
    <property type="entry name" value="DUF4143"/>
    <property type="match status" value="1"/>
</dbReference>
<sequence>MDYMKRKLEEAVRAWAQDANSRPLLIQGARRVGKTVLAEHMGRELFEDGFVRLDFQTDLVRASALFDWPTDDVDGLVARIAEYKGAAIRPEKTLIILDEIQLCEQALNSLRFFAGSPWRVLATGSLLGVTTKRRSLPFPSDVVQLELHPLDFEEYLWAFGECVMANDIRAHAVSGEPYVRHDQALDWYRRYLVLGGMPKVLSSYRQDRTFASAAEIQAEINGTYTADMTDPENGISGISAKRIWDSLPKQLLRASTKKFKYAEVVRGGRRERLLEPLEWLAAAGIVSINDLTRDDQAPLAPFNDEEGSYFKVYVADTGIMFFKFGIDAGLFLEKESRLVLASDFRGALAENYVMQALAANEVKTFYWMPSDKVGSGEIDFVFQDRRAQIVPVEVKSARNVKAKSLRKFMEEGSSPYALRLSEANFGVEKIGDSDKLLRSLPLYAAFCITQAGVGA</sequence>
<dbReference type="RefSeq" id="WP_326437375.1">
    <property type="nucleotide sequence ID" value="NZ_JAYMFH010000017.1"/>
</dbReference>
<dbReference type="Proteomes" id="UP001343724">
    <property type="component" value="Unassembled WGS sequence"/>
</dbReference>
<feature type="domain" description="DUF4143" evidence="2">
    <location>
        <begin position="240"/>
        <end position="396"/>
    </location>
</feature>
<dbReference type="Pfam" id="PF13173">
    <property type="entry name" value="AAA_14"/>
    <property type="match status" value="1"/>
</dbReference>
<evidence type="ECO:0000259" key="1">
    <source>
        <dbReference type="Pfam" id="PF13173"/>
    </source>
</evidence>
<dbReference type="EMBL" id="JAYMFH010000017">
    <property type="protein sequence ID" value="MEC4295749.1"/>
    <property type="molecule type" value="Genomic_DNA"/>
</dbReference>
<dbReference type="PANTHER" id="PTHR33295">
    <property type="entry name" value="ATPASE"/>
    <property type="match status" value="1"/>
</dbReference>
<dbReference type="InterPro" id="IPR027417">
    <property type="entry name" value="P-loop_NTPase"/>
</dbReference>
<keyword evidence="4" id="KW-1185">Reference proteome</keyword>
<feature type="domain" description="AAA" evidence="1">
    <location>
        <begin position="21"/>
        <end position="156"/>
    </location>
</feature>
<dbReference type="PANTHER" id="PTHR33295:SF7">
    <property type="entry name" value="ATPASE"/>
    <property type="match status" value="1"/>
</dbReference>
<proteinExistence type="predicted"/>
<dbReference type="InterPro" id="IPR025420">
    <property type="entry name" value="DUF4143"/>
</dbReference>
<evidence type="ECO:0000313" key="3">
    <source>
        <dbReference type="EMBL" id="MEC4295749.1"/>
    </source>
</evidence>
<organism evidence="3 4">
    <name type="scientific">Adlercreutzia shanghongiae</name>
    <dbReference type="NCBI Taxonomy" id="3111773"/>
    <lineage>
        <taxon>Bacteria</taxon>
        <taxon>Bacillati</taxon>
        <taxon>Actinomycetota</taxon>
        <taxon>Coriobacteriia</taxon>
        <taxon>Eggerthellales</taxon>
        <taxon>Eggerthellaceae</taxon>
        <taxon>Adlercreutzia</taxon>
    </lineage>
</organism>
<evidence type="ECO:0000313" key="4">
    <source>
        <dbReference type="Proteomes" id="UP001343724"/>
    </source>
</evidence>
<reference evidence="3 4" key="1">
    <citation type="submission" date="2024-01" db="EMBL/GenBank/DDBJ databases">
        <title>novel species in genus Adlercreutzia.</title>
        <authorList>
            <person name="Liu X."/>
        </authorList>
    </citation>
    <scope>NUCLEOTIDE SEQUENCE [LARGE SCALE GENOMIC DNA]</scope>
    <source>
        <strain evidence="3 4">R22</strain>
    </source>
</reference>
<dbReference type="SUPFAM" id="SSF52540">
    <property type="entry name" value="P-loop containing nucleoside triphosphate hydrolases"/>
    <property type="match status" value="1"/>
</dbReference>
<comment type="caution">
    <text evidence="3">The sequence shown here is derived from an EMBL/GenBank/DDBJ whole genome shotgun (WGS) entry which is preliminary data.</text>
</comment>
<dbReference type="Gene3D" id="3.40.50.300">
    <property type="entry name" value="P-loop containing nucleotide triphosphate hydrolases"/>
    <property type="match status" value="1"/>
</dbReference>
<dbReference type="InterPro" id="IPR041682">
    <property type="entry name" value="AAA_14"/>
</dbReference>
<protein>
    <submittedName>
        <fullName evidence="3">AAA family ATPase</fullName>
    </submittedName>
</protein>
<gene>
    <name evidence="3" type="ORF">VJ920_10535</name>
</gene>
<evidence type="ECO:0000259" key="2">
    <source>
        <dbReference type="Pfam" id="PF13635"/>
    </source>
</evidence>
<accession>A0ABU6J1Z0</accession>
<name>A0ABU6J1Z0_9ACTN</name>